<protein>
    <recommendedName>
        <fullName evidence="1">DNA/RNA-binding protein Alba-like domain-containing protein</fullName>
    </recommendedName>
</protein>
<keyword evidence="3" id="KW-1185">Reference proteome</keyword>
<dbReference type="Gene3D" id="3.30.110.20">
    <property type="entry name" value="Alba-like domain"/>
    <property type="match status" value="1"/>
</dbReference>
<dbReference type="Proteomes" id="UP001472677">
    <property type="component" value="Unassembled WGS sequence"/>
</dbReference>
<feature type="domain" description="DNA/RNA-binding protein Alba-like" evidence="1">
    <location>
        <begin position="66"/>
        <end position="128"/>
    </location>
</feature>
<evidence type="ECO:0000313" key="2">
    <source>
        <dbReference type="EMBL" id="KAK8520433.1"/>
    </source>
</evidence>
<accession>A0ABR2CLB7</accession>
<gene>
    <name evidence="2" type="ORF">V6N12_004371</name>
</gene>
<sequence length="175" mass="19645">MGTPRSQIQDDEVSECFGITEKGAQSRNRQVGLEFQQQQQQQVSKMEEITQGVNNINLANDSHKKNRIQVSNTKKPLFFYVNLAKRYMQQYTEVELSALGMAIATVVTIAEILKNNGLAVEKKITTTTVDMKDDSRGRPVQKAKIEILLGKTENFDELMAAAAEERDGVYGEEQS</sequence>
<reference evidence="2 3" key="1">
    <citation type="journal article" date="2024" name="G3 (Bethesda)">
        <title>Genome assembly of Hibiscus sabdariffa L. provides insights into metabolisms of medicinal natural products.</title>
        <authorList>
            <person name="Kim T."/>
        </authorList>
    </citation>
    <scope>NUCLEOTIDE SEQUENCE [LARGE SCALE GENOMIC DNA]</scope>
    <source>
        <strain evidence="2">TK-2024</strain>
        <tissue evidence="2">Old leaves</tissue>
    </source>
</reference>
<evidence type="ECO:0000259" key="1">
    <source>
        <dbReference type="Pfam" id="PF01918"/>
    </source>
</evidence>
<proteinExistence type="predicted"/>
<dbReference type="InterPro" id="IPR002775">
    <property type="entry name" value="DNA/RNA-bd_Alba-like"/>
</dbReference>
<dbReference type="PANTHER" id="PTHR31947">
    <property type="entry name" value="DNA/RNA-BINDING PROTEIN ALBA 3"/>
    <property type="match status" value="1"/>
</dbReference>
<dbReference type="EMBL" id="JBBPBM010000049">
    <property type="protein sequence ID" value="KAK8520433.1"/>
    <property type="molecule type" value="Genomic_DNA"/>
</dbReference>
<dbReference type="Pfam" id="PF01918">
    <property type="entry name" value="Alba"/>
    <property type="match status" value="1"/>
</dbReference>
<organism evidence="2 3">
    <name type="scientific">Hibiscus sabdariffa</name>
    <name type="common">roselle</name>
    <dbReference type="NCBI Taxonomy" id="183260"/>
    <lineage>
        <taxon>Eukaryota</taxon>
        <taxon>Viridiplantae</taxon>
        <taxon>Streptophyta</taxon>
        <taxon>Embryophyta</taxon>
        <taxon>Tracheophyta</taxon>
        <taxon>Spermatophyta</taxon>
        <taxon>Magnoliopsida</taxon>
        <taxon>eudicotyledons</taxon>
        <taxon>Gunneridae</taxon>
        <taxon>Pentapetalae</taxon>
        <taxon>rosids</taxon>
        <taxon>malvids</taxon>
        <taxon>Malvales</taxon>
        <taxon>Malvaceae</taxon>
        <taxon>Malvoideae</taxon>
        <taxon>Hibiscus</taxon>
    </lineage>
</organism>
<dbReference type="InterPro" id="IPR014560">
    <property type="entry name" value="UCP030333_Alba"/>
</dbReference>
<dbReference type="PANTHER" id="PTHR31947:SF43">
    <property type="entry name" value="ALBA DNA_RNA-BINDING PROTEIN"/>
    <property type="match status" value="1"/>
</dbReference>
<dbReference type="InterPro" id="IPR036882">
    <property type="entry name" value="Alba-like_dom_sf"/>
</dbReference>
<comment type="caution">
    <text evidence="2">The sequence shown here is derived from an EMBL/GenBank/DDBJ whole genome shotgun (WGS) entry which is preliminary data.</text>
</comment>
<name>A0ABR2CLB7_9ROSI</name>
<evidence type="ECO:0000313" key="3">
    <source>
        <dbReference type="Proteomes" id="UP001472677"/>
    </source>
</evidence>
<dbReference type="SUPFAM" id="SSF82704">
    <property type="entry name" value="AlbA-like"/>
    <property type="match status" value="1"/>
</dbReference>